<keyword evidence="3" id="KW-1185">Reference proteome</keyword>
<feature type="compositionally biased region" description="Polar residues" evidence="1">
    <location>
        <begin position="2353"/>
        <end position="2378"/>
    </location>
</feature>
<dbReference type="InterPro" id="IPR052270">
    <property type="entry name" value="CACF_protein"/>
</dbReference>
<feature type="compositionally biased region" description="Basic and acidic residues" evidence="1">
    <location>
        <begin position="94"/>
        <end position="103"/>
    </location>
</feature>
<feature type="region of interest" description="Disordered" evidence="1">
    <location>
        <begin position="138"/>
        <end position="283"/>
    </location>
</feature>
<dbReference type="PANTHER" id="PTHR22028:SF9">
    <property type="entry name" value="SFI1 SPINDLE BODY DOMAIN-CONTAINING PROTEIN"/>
    <property type="match status" value="1"/>
</dbReference>
<protein>
    <recommendedName>
        <fullName evidence="4">Sfi1 spindle body domain-containing protein</fullName>
    </recommendedName>
</protein>
<feature type="compositionally biased region" description="Polar residues" evidence="1">
    <location>
        <begin position="62"/>
        <end position="78"/>
    </location>
</feature>
<organism evidence="2 3">
    <name type="scientific">Mya arenaria</name>
    <name type="common">Soft-shell clam</name>
    <dbReference type="NCBI Taxonomy" id="6604"/>
    <lineage>
        <taxon>Eukaryota</taxon>
        <taxon>Metazoa</taxon>
        <taxon>Spiralia</taxon>
        <taxon>Lophotrochozoa</taxon>
        <taxon>Mollusca</taxon>
        <taxon>Bivalvia</taxon>
        <taxon>Autobranchia</taxon>
        <taxon>Heteroconchia</taxon>
        <taxon>Euheterodonta</taxon>
        <taxon>Imparidentia</taxon>
        <taxon>Neoheterodontei</taxon>
        <taxon>Myida</taxon>
        <taxon>Myoidea</taxon>
        <taxon>Myidae</taxon>
        <taxon>Mya</taxon>
    </lineage>
</organism>
<dbReference type="PANTHER" id="PTHR22028">
    <property type="entry name" value="SFI1 SPINDLE BODY DOMAIN-CONTAINING PROTEIN-RELATED"/>
    <property type="match status" value="1"/>
</dbReference>
<feature type="compositionally biased region" description="Polar residues" evidence="1">
    <location>
        <begin position="604"/>
        <end position="613"/>
    </location>
</feature>
<name>A0ABY7F3Z2_MYAAR</name>
<proteinExistence type="predicted"/>
<sequence>MAETVSEAVKISKLLGLNSENDYTKYENVKLAAQKRRLAAESNKTKSHKILVTPVRAYPIISHSTPNQHRDLLQSSSRKASDHDHTDLVNARRCKSETKEIRTSHRHKTSERHVENDNIKRGESAIDFRLDRVKEKILQRDPPNVGDVGELNGKRKEVNQSPKATRSEKSRILVRRESPSVAKSGRIETNNENALTNGDVHSTKETRSSVKRGVSPSSHEPGEDAKHHRRQSPVIDKINAQKLLKKSNSEHKFVRKRKDESSERKTSPKNKPMEVRRRLDFEKDETADELGPLSRELDFTDKIAALRSLMNRGNGDGDFKDISDRKAYYNEYRSGHRKVMVGRADLRNHVDKHDENVLIDGQLDINFIKGHLKSQRLRQVHSADIFSNDLKNIDGRLSAVELQLLKDRLELRHENGKDTETEQSRDAKIDTEDDLFHAGSGRKILSSSKKPRRKSEHKMETGETDNRESRPSSRLDSKETQAKLLNSSIRSVQSNVPFFEALGRPMSAPLFNCEIAVGKRNVYKQRSEQFEGIEKGIHVNNVETSPGAEERQTNVNNFMGTSVTPEKQKHRPKIISRSRDLKAENNKIQQVLDNDALKRDSGNHRPSSRNSQVALDDEIKGITGQSNKLRSCRHSKRSASTVNGVDVDKHNTEREISKSEKKVREWIKKQEMLTKGRPASAFDFNSGPVMMEELNISISIPTDPKAEMKHSPSDSCDRIPVKLEKKKNERTHTLGQPTTAIGFLAPKDVSLGPLSNRQAIFDRLERITMAVTTQQHQFEVDIPVGEGKGRTSTPMQALSGRVTPRRGKTSRKVENSDSADTESSVFSLPFSIDSGDSISSTVQAVKLLRKLYNVDTETRQNLVLMAKCFRRWFNNVLHALARNQQIENAANRVSPISYGVMLRKSDTCYRDSLLSQCFAKWRTAQKHSCLHKRVAELRRRHMLKKGMNAFRWAINRSKLQQGILQDRINVMLVQSTFVKWRDRALENRRLRLQQAFLRWRQFTKEAQKLEDLPITPIQRIRMLRNQTNMKLKGRMFQDWWENYQTRLKEHRADRHHRLVVLSQGWFGWRCYTITSVEKKTRDALGQELFRMTLQRKMFTCMKAEFAKFSIAQSFNRGSQLRFAMRAWREGAQVSHTERQNDLLVAEAHWERSTLRAHFSAWRDGLLTNRACALYNNNMLRDAFILWRERYTDLVHRREEVDTYRRHRVMAHTFQHWFEFVLVMKKRRAAAVECIHSVLQRHVFDLWRWYTGYQKRLRKRLLLHVRKTSLDTERRYLNIWRSKFRVRCDEKKAQQLWSNACARKAADIWRDLCHRRNLARLLIDSEPDRQLQTLAVYFGKWRVRYGLIEDEKREALEVRARLDLSQLRIRFDTWRGLTRQLVLIKPMVLRYRQRLVTDCFTGWRQYVVHKAECLKSQEQVTTVLLRNKFTAWRRQYEAHQVEKRVRQTCEQRQMSRCLHAWHHVIRRKHQVKHFHDTNLVRRKFTYWSTLARRQVREKQMQKMERETVMSLLREYFSRWREFVYKQQGRELEVTSHLEGTVRENEKLRVRRLAKHALQAWHQHSKDSLQEAVERFAAAIGLLKEESSQGEMIDAEGKGGKNWFVFNFKAGNKRLCSPSLSKLSLAQSLEFEAGSIISSSFLDARFEMEQAVKTESRREIVVTVVHRLRHWPVAIMFDQWREFTSRQREFKHLTTQMTSVQEKLADQVLQHKALLSLILYRNSRKQKKSRNQIAKAHFAIKVFSKVFPLWQTKAQEKQQSERIVHLWTNITDEERQLIPRERSFRYKQNRKTLQECFGQWSRQYRKVFKTWCTRYRQQTEIEQRYHDTWHNYLGIIFNTWRQWAKATRSTRTVNRLFLTWKTEHQKLQRAQRWHQTQLLTKVVYSWRCVAVWQKDLRQRQLQCQLMSYTCLAKRALHQWVGCYRERQSQHARHAHEVNQRMSRLFTKWKAAHARNVERDRQLQLHLASKHQVLMSRCLDQWRSELMCLQAGRVFNMKLITSLLSAWKSTARGIRERRQSLMAYQEKKDQQVQKVYYLYWFNVAKARKSIRGHANLKIQLNVFKAWLLYTRKQINLRRLEVTFTRKRNKRILEKYWYLVKTRFDYCVELGDMANRVIHEKNMVLMKQALSHWDFRLKIVIADECHEHILAKRTATRWHQFVCRRRQERQHMAQQMERASNFYNKQLCVLVHRSWFNEVLATRHAAKRRQKICAKHARIWKHRVDLAYTAKCLYREKLMTEAWRRWHLEFARYKAIRKVEAFEKRQQLSMVFVSWKNLIRKRQRKISMIPLPVSPAGNMPSVGTSISSAGTSACSTPTDELFQSSIPTSPVFMNQPSQIPTPKSARGSKPTRLHSLSARNSPNGSTENIKLSTTNTGRRVAV</sequence>
<evidence type="ECO:0008006" key="4">
    <source>
        <dbReference type="Google" id="ProtNLM"/>
    </source>
</evidence>
<feature type="region of interest" description="Disordered" evidence="1">
    <location>
        <begin position="784"/>
        <end position="820"/>
    </location>
</feature>
<evidence type="ECO:0000313" key="2">
    <source>
        <dbReference type="EMBL" id="WAR15777.1"/>
    </source>
</evidence>
<dbReference type="Proteomes" id="UP001164746">
    <property type="component" value="Chromosome 9"/>
</dbReference>
<feature type="region of interest" description="Disordered" evidence="1">
    <location>
        <begin position="440"/>
        <end position="480"/>
    </location>
</feature>
<reference evidence="2" key="1">
    <citation type="submission" date="2022-11" db="EMBL/GenBank/DDBJ databases">
        <title>Centuries of genome instability and evolution in soft-shell clam transmissible cancer (bioRxiv).</title>
        <authorList>
            <person name="Hart S.F.M."/>
            <person name="Yonemitsu M.A."/>
            <person name="Giersch R.M."/>
            <person name="Beal B.F."/>
            <person name="Arriagada G."/>
            <person name="Davis B.W."/>
            <person name="Ostrander E.A."/>
            <person name="Goff S.P."/>
            <person name="Metzger M.J."/>
        </authorList>
    </citation>
    <scope>NUCLEOTIDE SEQUENCE</scope>
    <source>
        <strain evidence="2">MELC-2E11</strain>
        <tissue evidence="2">Siphon/mantle</tissue>
    </source>
</reference>
<feature type="region of interest" description="Disordered" evidence="1">
    <location>
        <begin position="62"/>
        <end position="116"/>
    </location>
</feature>
<accession>A0ABY7F3Z2</accession>
<evidence type="ECO:0000313" key="3">
    <source>
        <dbReference type="Proteomes" id="UP001164746"/>
    </source>
</evidence>
<feature type="compositionally biased region" description="Basic and acidic residues" evidence="1">
    <location>
        <begin position="165"/>
        <end position="178"/>
    </location>
</feature>
<feature type="region of interest" description="Disordered" evidence="1">
    <location>
        <begin position="557"/>
        <end position="644"/>
    </location>
</feature>
<evidence type="ECO:0000256" key="1">
    <source>
        <dbReference type="SAM" id="MobiDB-lite"/>
    </source>
</evidence>
<feature type="compositionally biased region" description="Polar residues" evidence="1">
    <location>
        <begin position="2321"/>
        <end position="2337"/>
    </location>
</feature>
<feature type="compositionally biased region" description="Polar residues" evidence="1">
    <location>
        <begin position="187"/>
        <end position="200"/>
    </location>
</feature>
<gene>
    <name evidence="2" type="ORF">MAR_005882</name>
</gene>
<feature type="compositionally biased region" description="Basic and acidic residues" evidence="1">
    <location>
        <begin position="247"/>
        <end position="281"/>
    </location>
</feature>
<feature type="compositionally biased region" description="Basic and acidic residues" evidence="1">
    <location>
        <begin position="457"/>
        <end position="480"/>
    </location>
</feature>
<feature type="region of interest" description="Disordered" evidence="1">
    <location>
        <begin position="2321"/>
        <end position="2378"/>
    </location>
</feature>
<dbReference type="EMBL" id="CP111020">
    <property type="protein sequence ID" value="WAR15777.1"/>
    <property type="molecule type" value="Genomic_DNA"/>
</dbReference>